<comment type="similarity">
    <text evidence="1">Belongs to the peptidase S26 family.</text>
</comment>
<dbReference type="InterPro" id="IPR000223">
    <property type="entry name" value="Pept_S26A_signal_pept_1"/>
</dbReference>
<name>A0ABN3Z0Z9_FIBSS</name>
<dbReference type="PRINTS" id="PR00727">
    <property type="entry name" value="LEADERPTASE"/>
</dbReference>
<evidence type="ECO:0000256" key="3">
    <source>
        <dbReference type="ARBA" id="ARBA00029906"/>
    </source>
</evidence>
<sequence>MSALDRKVRSLQRRHSRAHVFFLVFILGIVLTIMVGVRTYIFEPVRLQDNSLYPKFKKNGVMWMCKLPSCTEKIVDGDFVWGVMRNQDNMVRKVLGVPGDSITITNNGKVYTPHRNFKWKGEDAFIETRSIYVPRKGDTLRFDQLNDVEQDYLIALMHEQNEKIYIKSSLWQGNREMPLERIGSTKLGNRLVSLQEIDYMPWQDRFLVELQIFLAEPGNTPIHIKRELYNANDSSKISFYVVPEDCYYLVCEKSNHCADSREIGYFTKNRLIGRANKTANKIQNKIDNRIFELQNSIRSLLKKTQKKKTEKPKKDSKKKSATKT</sequence>
<dbReference type="InterPro" id="IPR019533">
    <property type="entry name" value="Peptidase_S26"/>
</dbReference>
<keyword evidence="8" id="KW-1185">Reference proteome</keyword>
<keyword evidence="5" id="KW-1133">Transmembrane helix</keyword>
<evidence type="ECO:0000256" key="4">
    <source>
        <dbReference type="SAM" id="MobiDB-lite"/>
    </source>
</evidence>
<organism evidence="7 8">
    <name type="scientific">Fibrobacter succinogenes (strain ATCC 19169 / S85)</name>
    <dbReference type="NCBI Taxonomy" id="59374"/>
    <lineage>
        <taxon>Bacteria</taxon>
        <taxon>Pseudomonadati</taxon>
        <taxon>Fibrobacterota</taxon>
        <taxon>Fibrobacteria</taxon>
        <taxon>Fibrobacterales</taxon>
        <taxon>Fibrobacteraceae</taxon>
        <taxon>Fibrobacter</taxon>
    </lineage>
</organism>
<dbReference type="RefSeq" id="WP_015732422.1">
    <property type="nucleotide sequence ID" value="NC_013410.1"/>
</dbReference>
<keyword evidence="5" id="KW-0472">Membrane</keyword>
<reference evidence="7" key="1">
    <citation type="submission" date="2009-10" db="EMBL/GenBank/DDBJ databases">
        <title>Complete sequence of Fibrobacter succinogenes subsp. succinogenes S85.</title>
        <authorList>
            <consortium name="US DOE Joint Genome Institute"/>
            <person name="Lucas S."/>
            <person name="Copeland A."/>
            <person name="Lapidus A."/>
            <person name="Glavina del Rio T."/>
            <person name="Tice H."/>
            <person name="Bruce D."/>
            <person name="Goodwin L."/>
            <person name="Pitluck S."/>
            <person name="Chertkov O."/>
            <person name="Detter J.C."/>
            <person name="Han C."/>
            <person name="Tapia R."/>
            <person name="Larimer F."/>
            <person name="Land M."/>
            <person name="Hauser L."/>
            <person name="Kyrpides N."/>
            <person name="Mikhailova N."/>
            <person name="Weimer P.J."/>
            <person name="Stevenson D.M."/>
            <person name="Boyum J."/>
            <person name="Brumm P.I."/>
            <person name="Mead D."/>
        </authorList>
    </citation>
    <scope>NUCLEOTIDE SEQUENCE [LARGE SCALE GENOMIC DNA]</scope>
    <source>
        <strain evidence="7">S85</strain>
    </source>
</reference>
<dbReference type="SUPFAM" id="SSF51306">
    <property type="entry name" value="LexA/Signal peptidase"/>
    <property type="match status" value="1"/>
</dbReference>
<evidence type="ECO:0000313" key="7">
    <source>
        <dbReference type="EMBL" id="ACX76400.1"/>
    </source>
</evidence>
<proteinExistence type="inferred from homology"/>
<dbReference type="PANTHER" id="PTHR43390:SF1">
    <property type="entry name" value="CHLOROPLAST PROCESSING PEPTIDASE"/>
    <property type="match status" value="1"/>
</dbReference>
<dbReference type="PANTHER" id="PTHR43390">
    <property type="entry name" value="SIGNAL PEPTIDASE I"/>
    <property type="match status" value="1"/>
</dbReference>
<dbReference type="Proteomes" id="UP000001497">
    <property type="component" value="Chromosome"/>
</dbReference>
<evidence type="ECO:0000259" key="6">
    <source>
        <dbReference type="Pfam" id="PF10502"/>
    </source>
</evidence>
<dbReference type="Pfam" id="PF10502">
    <property type="entry name" value="Peptidase_S26"/>
    <property type="match status" value="1"/>
</dbReference>
<dbReference type="Gene3D" id="2.10.109.10">
    <property type="entry name" value="Umud Fragment, subunit A"/>
    <property type="match status" value="1"/>
</dbReference>
<evidence type="ECO:0000256" key="5">
    <source>
        <dbReference type="SAM" id="Phobius"/>
    </source>
</evidence>
<gene>
    <name evidence="7" type="ordered locus">Fisuc_2817</name>
</gene>
<protein>
    <recommendedName>
        <fullName evidence="2">Signal peptidase I</fullName>
    </recommendedName>
    <alternativeName>
        <fullName evidence="3">Leader peptidase I</fullName>
    </alternativeName>
</protein>
<feature type="transmembrane region" description="Helical" evidence="5">
    <location>
        <begin position="20"/>
        <end position="41"/>
    </location>
</feature>
<feature type="domain" description="Peptidase S26" evidence="6">
    <location>
        <begin position="25"/>
        <end position="118"/>
    </location>
</feature>
<keyword evidence="5" id="KW-0812">Transmembrane</keyword>
<feature type="region of interest" description="Disordered" evidence="4">
    <location>
        <begin position="302"/>
        <end position="324"/>
    </location>
</feature>
<accession>A0ABN3Z0Z9</accession>
<evidence type="ECO:0000256" key="2">
    <source>
        <dbReference type="ARBA" id="ARBA00019232"/>
    </source>
</evidence>
<dbReference type="EMBL" id="CP001792">
    <property type="protein sequence ID" value="ACX76400.1"/>
    <property type="molecule type" value="Genomic_DNA"/>
</dbReference>
<evidence type="ECO:0000256" key="1">
    <source>
        <dbReference type="ARBA" id="ARBA00009370"/>
    </source>
</evidence>
<dbReference type="InterPro" id="IPR036286">
    <property type="entry name" value="LexA/Signal_pep-like_sf"/>
</dbReference>
<evidence type="ECO:0000313" key="8">
    <source>
        <dbReference type="Proteomes" id="UP000001497"/>
    </source>
</evidence>